<dbReference type="CDD" id="cd02603">
    <property type="entry name" value="HAD_sEH-N_like"/>
    <property type="match status" value="1"/>
</dbReference>
<comment type="caution">
    <text evidence="1">The sequence shown here is derived from an EMBL/GenBank/DDBJ whole genome shotgun (WGS) entry which is preliminary data.</text>
</comment>
<dbReference type="NCBIfam" id="TIGR01509">
    <property type="entry name" value="HAD-SF-IA-v3"/>
    <property type="match status" value="1"/>
</dbReference>
<dbReference type="EMBL" id="FOSK01000001">
    <property type="protein sequence ID" value="SFJ89530.1"/>
    <property type="molecule type" value="Genomic_DNA"/>
</dbReference>
<dbReference type="RefSeq" id="WP_093516037.1">
    <property type="nucleotide sequence ID" value="NZ_FOSK01000001.1"/>
</dbReference>
<sequence>MPIRFVIFDMDNVLYDYDHPYRLNVLADMTGKPAEEIDAIVFKGPEENAAEAGTPHTAAEYLSQYQRLLGHPISRETWVKIRRDMMTEWPDMLSHVEAIKQNHEVALLTNNGMMLKDALYEVAPALEPIFGDRGHASAEFGTRKPDPNIYLTVCEKYGFQPEEALFVDDRLDNVEGAREAGLTAYQFTTEPAFASYIRTLGLINEQVPTN</sequence>
<dbReference type="InterPro" id="IPR006439">
    <property type="entry name" value="HAD-SF_hydro_IA"/>
</dbReference>
<keyword evidence="1" id="KW-0378">Hydrolase</keyword>
<dbReference type="Proteomes" id="UP000199598">
    <property type="component" value="Unassembled WGS sequence"/>
</dbReference>
<dbReference type="InterPro" id="IPR036412">
    <property type="entry name" value="HAD-like_sf"/>
</dbReference>
<dbReference type="InterPro" id="IPR023198">
    <property type="entry name" value="PGP-like_dom2"/>
</dbReference>
<dbReference type="SFLD" id="SFLDG01129">
    <property type="entry name" value="C1.5:_HAD__Beta-PGM__Phosphata"/>
    <property type="match status" value="1"/>
</dbReference>
<dbReference type="SUPFAM" id="SSF56784">
    <property type="entry name" value="HAD-like"/>
    <property type="match status" value="1"/>
</dbReference>
<accession>A0A1I3V350</accession>
<dbReference type="PRINTS" id="PR00413">
    <property type="entry name" value="HADHALOGNASE"/>
</dbReference>
<organism evidence="1 2">
    <name type="scientific">Pseudovibrio ascidiaceicola</name>
    <dbReference type="NCBI Taxonomy" id="285279"/>
    <lineage>
        <taxon>Bacteria</taxon>
        <taxon>Pseudomonadati</taxon>
        <taxon>Pseudomonadota</taxon>
        <taxon>Alphaproteobacteria</taxon>
        <taxon>Hyphomicrobiales</taxon>
        <taxon>Stappiaceae</taxon>
        <taxon>Pseudovibrio</taxon>
    </lineage>
</organism>
<dbReference type="PANTHER" id="PTHR43611">
    <property type="entry name" value="ALPHA-D-GLUCOSE 1-PHOSPHATE PHOSPHATASE"/>
    <property type="match status" value="1"/>
</dbReference>
<gene>
    <name evidence="1" type="ORF">SAMN04488518_101165</name>
</gene>
<dbReference type="SFLD" id="SFLDS00003">
    <property type="entry name" value="Haloacid_Dehalogenase"/>
    <property type="match status" value="1"/>
</dbReference>
<dbReference type="Pfam" id="PF00702">
    <property type="entry name" value="Hydrolase"/>
    <property type="match status" value="1"/>
</dbReference>
<name>A0A1I3V350_9HYPH</name>
<dbReference type="InterPro" id="IPR023214">
    <property type="entry name" value="HAD_sf"/>
</dbReference>
<proteinExistence type="predicted"/>
<keyword evidence="2" id="KW-1185">Reference proteome</keyword>
<evidence type="ECO:0000313" key="2">
    <source>
        <dbReference type="Proteomes" id="UP000199598"/>
    </source>
</evidence>
<protein>
    <submittedName>
        <fullName evidence="1">Hydrolase of the HAD superfamily</fullName>
    </submittedName>
</protein>
<dbReference type="GO" id="GO:0016787">
    <property type="term" value="F:hydrolase activity"/>
    <property type="evidence" value="ECO:0007669"/>
    <property type="project" value="UniProtKB-KW"/>
</dbReference>
<dbReference type="Gene3D" id="1.10.150.240">
    <property type="entry name" value="Putative phosphatase, domain 2"/>
    <property type="match status" value="1"/>
</dbReference>
<dbReference type="Gene3D" id="3.40.50.1000">
    <property type="entry name" value="HAD superfamily/HAD-like"/>
    <property type="match status" value="1"/>
</dbReference>
<evidence type="ECO:0000313" key="1">
    <source>
        <dbReference type="EMBL" id="SFJ89530.1"/>
    </source>
</evidence>
<dbReference type="PANTHER" id="PTHR43611:SF3">
    <property type="entry name" value="FLAVIN MONONUCLEOTIDE HYDROLASE 1, CHLOROPLATIC"/>
    <property type="match status" value="1"/>
</dbReference>
<reference evidence="1 2" key="1">
    <citation type="submission" date="2016-10" db="EMBL/GenBank/DDBJ databases">
        <authorList>
            <person name="Varghese N."/>
            <person name="Submissions S."/>
        </authorList>
    </citation>
    <scope>NUCLEOTIDE SEQUENCE [LARGE SCALE GENOMIC DNA]</scope>
    <source>
        <strain evidence="1 2">DSM 16392</strain>
    </source>
</reference>